<gene>
    <name evidence="1" type="ORF">NCTC9177_05489</name>
</gene>
<name>A0A7H4MMM7_KLEVA</name>
<organism evidence="1 2">
    <name type="scientific">Klebsiella variicola</name>
    <dbReference type="NCBI Taxonomy" id="244366"/>
    <lineage>
        <taxon>Bacteria</taxon>
        <taxon>Pseudomonadati</taxon>
        <taxon>Pseudomonadota</taxon>
        <taxon>Gammaproteobacteria</taxon>
        <taxon>Enterobacterales</taxon>
        <taxon>Enterobacteriaceae</taxon>
        <taxon>Klebsiella/Raoultella group</taxon>
        <taxon>Klebsiella</taxon>
        <taxon>Klebsiella pneumoniae complex</taxon>
    </lineage>
</organism>
<evidence type="ECO:0000313" key="1">
    <source>
        <dbReference type="EMBL" id="STS91577.1"/>
    </source>
</evidence>
<accession>A0A7H4MMM7</accession>
<evidence type="ECO:0000313" key="2">
    <source>
        <dbReference type="Proteomes" id="UP000254545"/>
    </source>
</evidence>
<comment type="caution">
    <text evidence="1">The sequence shown here is derived from an EMBL/GenBank/DDBJ whole genome shotgun (WGS) entry which is preliminary data.</text>
</comment>
<proteinExistence type="predicted"/>
<protein>
    <submittedName>
        <fullName evidence="1">Major facilitator superfamily permease</fullName>
    </submittedName>
</protein>
<reference evidence="1 2" key="1">
    <citation type="submission" date="2018-06" db="EMBL/GenBank/DDBJ databases">
        <authorList>
            <consortium name="Pathogen Informatics"/>
            <person name="Doyle S."/>
        </authorList>
    </citation>
    <scope>NUCLEOTIDE SEQUENCE [LARGE SCALE GENOMIC DNA]</scope>
    <source>
        <strain evidence="1 2">NCTC9177</strain>
    </source>
</reference>
<dbReference type="Proteomes" id="UP000254545">
    <property type="component" value="Unassembled WGS sequence"/>
</dbReference>
<dbReference type="AlphaFoldDB" id="A0A7H4MMM7"/>
<dbReference type="EMBL" id="UGKR01000003">
    <property type="protein sequence ID" value="STS91577.1"/>
    <property type="molecule type" value="Genomic_DNA"/>
</dbReference>
<sequence length="82" mass="9359">MDAFITLISFPVLFQSSATGARQRVDNKLETCMHSTTSLMSTRDRIGAILRVTSGNFLEQFDFFPVRVLCHLHRTYLFSGEQ</sequence>